<evidence type="ECO:0000256" key="3">
    <source>
        <dbReference type="ARBA" id="ARBA00023125"/>
    </source>
</evidence>
<dbReference type="PROSITE" id="PS51032">
    <property type="entry name" value="AP2_ERF"/>
    <property type="match status" value="1"/>
</dbReference>
<evidence type="ECO:0000313" key="9">
    <source>
        <dbReference type="EMBL" id="OVA02751.1"/>
    </source>
</evidence>
<feature type="domain" description="AP2/ERF" evidence="8">
    <location>
        <begin position="67"/>
        <end position="107"/>
    </location>
</feature>
<name>A0A200PX12_MACCD</name>
<keyword evidence="3" id="KW-0238">DNA-binding</keyword>
<proteinExistence type="inferred from homology"/>
<keyword evidence="4" id="KW-0804">Transcription</keyword>
<dbReference type="InParanoid" id="A0A200PX12"/>
<dbReference type="OMA" id="TSYMNNA"/>
<comment type="caution">
    <text evidence="9">The sequence shown here is derived from an EMBL/GenBank/DDBJ whole genome shotgun (WGS) entry which is preliminary data.</text>
</comment>
<dbReference type="Gene3D" id="3.30.730.10">
    <property type="entry name" value="AP2/ERF domain"/>
    <property type="match status" value="1"/>
</dbReference>
<dbReference type="Proteomes" id="UP000195402">
    <property type="component" value="Unassembled WGS sequence"/>
</dbReference>
<keyword evidence="5" id="KW-0539">Nucleus</keyword>
<feature type="region of interest" description="Disordered" evidence="7">
    <location>
        <begin position="201"/>
        <end position="226"/>
    </location>
</feature>
<organism evidence="9 10">
    <name type="scientific">Macleaya cordata</name>
    <name type="common">Five-seeded plume-poppy</name>
    <name type="synonym">Bocconia cordata</name>
    <dbReference type="NCBI Taxonomy" id="56857"/>
    <lineage>
        <taxon>Eukaryota</taxon>
        <taxon>Viridiplantae</taxon>
        <taxon>Streptophyta</taxon>
        <taxon>Embryophyta</taxon>
        <taxon>Tracheophyta</taxon>
        <taxon>Spermatophyta</taxon>
        <taxon>Magnoliopsida</taxon>
        <taxon>Ranunculales</taxon>
        <taxon>Papaveraceae</taxon>
        <taxon>Papaveroideae</taxon>
        <taxon>Macleaya</taxon>
    </lineage>
</organism>
<evidence type="ECO:0000313" key="10">
    <source>
        <dbReference type="Proteomes" id="UP000195402"/>
    </source>
</evidence>
<dbReference type="PANTHER" id="PTHR31241">
    <property type="entry name" value="DEHYDRATION-RESPONSIVE ELEMENT-BINDING PROTEIN 2C"/>
    <property type="match status" value="1"/>
</dbReference>
<protein>
    <submittedName>
        <fullName evidence="9">AP2/ERF domain</fullName>
    </submittedName>
</protein>
<gene>
    <name evidence="9" type="ORF">BVC80_9093g99</name>
</gene>
<dbReference type="EMBL" id="MVGT01003948">
    <property type="protein sequence ID" value="OVA02751.1"/>
    <property type="molecule type" value="Genomic_DNA"/>
</dbReference>
<dbReference type="SUPFAM" id="SSF54171">
    <property type="entry name" value="DNA-binding domain"/>
    <property type="match status" value="1"/>
</dbReference>
<dbReference type="GO" id="GO:0000976">
    <property type="term" value="F:transcription cis-regulatory region binding"/>
    <property type="evidence" value="ECO:0007669"/>
    <property type="project" value="TreeGrafter"/>
</dbReference>
<feature type="compositionally biased region" description="Low complexity" evidence="7">
    <location>
        <begin position="11"/>
        <end position="40"/>
    </location>
</feature>
<dbReference type="GO" id="GO:0045893">
    <property type="term" value="P:positive regulation of DNA-templated transcription"/>
    <property type="evidence" value="ECO:0007669"/>
    <property type="project" value="TreeGrafter"/>
</dbReference>
<dbReference type="STRING" id="56857.A0A200PX12"/>
<dbReference type="PANTHER" id="PTHR31241:SF24">
    <property type="entry name" value="ETHYLENE-RESPONSIVE TRANSCRIPTION FACTOR ABI4"/>
    <property type="match status" value="1"/>
</dbReference>
<evidence type="ECO:0000256" key="6">
    <source>
        <dbReference type="ARBA" id="ARBA00024343"/>
    </source>
</evidence>
<evidence type="ECO:0000256" key="1">
    <source>
        <dbReference type="ARBA" id="ARBA00004123"/>
    </source>
</evidence>
<comment type="similarity">
    <text evidence="6">Belongs to the AP2/ERF transcription factor family. ERF subfamily.</text>
</comment>
<dbReference type="SMART" id="SM00380">
    <property type="entry name" value="AP2"/>
    <property type="match status" value="1"/>
</dbReference>
<feature type="region of interest" description="Disordered" evidence="7">
    <location>
        <begin position="1"/>
        <end position="70"/>
    </location>
</feature>
<dbReference type="OrthoDB" id="1938645at2759"/>
<dbReference type="InterPro" id="IPR001471">
    <property type="entry name" value="AP2/ERF_dom"/>
</dbReference>
<keyword evidence="10" id="KW-1185">Reference proteome</keyword>
<dbReference type="Pfam" id="PF00847">
    <property type="entry name" value="AP2"/>
    <property type="match status" value="1"/>
</dbReference>
<comment type="subcellular location">
    <subcellularLocation>
        <location evidence="1">Nucleus</location>
    </subcellularLocation>
</comment>
<feature type="region of interest" description="Disordered" evidence="7">
    <location>
        <begin position="256"/>
        <end position="294"/>
    </location>
</feature>
<evidence type="ECO:0000256" key="7">
    <source>
        <dbReference type="SAM" id="MobiDB-lite"/>
    </source>
</evidence>
<accession>A0A200PX12</accession>
<evidence type="ECO:0000256" key="5">
    <source>
        <dbReference type="ARBA" id="ARBA00023242"/>
    </source>
</evidence>
<evidence type="ECO:0000256" key="2">
    <source>
        <dbReference type="ARBA" id="ARBA00023015"/>
    </source>
</evidence>
<dbReference type="FunCoup" id="A0A200PX12">
    <property type="interactions" value="17"/>
</dbReference>
<dbReference type="GO" id="GO:0006950">
    <property type="term" value="P:response to stress"/>
    <property type="evidence" value="ECO:0007669"/>
    <property type="project" value="TreeGrafter"/>
</dbReference>
<dbReference type="GO" id="GO:0005634">
    <property type="term" value="C:nucleus"/>
    <property type="evidence" value="ECO:0007669"/>
    <property type="project" value="UniProtKB-SubCell"/>
</dbReference>
<evidence type="ECO:0000256" key="4">
    <source>
        <dbReference type="ARBA" id="ARBA00023163"/>
    </source>
</evidence>
<dbReference type="InterPro" id="IPR016177">
    <property type="entry name" value="DNA-bd_dom_sf"/>
</dbReference>
<keyword evidence="2" id="KW-0805">Transcription regulation</keyword>
<feature type="compositionally biased region" description="Pro residues" evidence="7">
    <location>
        <begin position="270"/>
        <end position="282"/>
    </location>
</feature>
<dbReference type="AlphaFoldDB" id="A0A200PX12"/>
<sequence>MDGADEQHPITNNNNNNNNNNNSTTSNSSGSSSSNTTTTNPSPPPTTTTSNSRKCKGKGGPDNNKFRYRGVRQRSWGKWVAEIREPRKRTRKWLGTFSTAEAAIIFYGSRAQLNLQPSPSSGAQSSSHGSSSSSSSSSTPTLRPLLPRPAGFGLTPSSYVPYAVYPTFNSATLLCPNVVQGPPHHILQQQQIHHHQQLVPEEQNQHNHLGSLDVDAGPTTSYVNPNDIMEESNHQVRLFEEISTLVGSVDASLSLSCQPPLDHHETDDQPAPPPPPPPPPLSCEPTSPTLWPYNNEEYDYPATSCFWDDSDSFFFDL</sequence>
<dbReference type="GO" id="GO:0003700">
    <property type="term" value="F:DNA-binding transcription factor activity"/>
    <property type="evidence" value="ECO:0007669"/>
    <property type="project" value="InterPro"/>
</dbReference>
<dbReference type="PRINTS" id="PR00367">
    <property type="entry name" value="ETHRSPELEMNT"/>
</dbReference>
<dbReference type="CDD" id="cd00018">
    <property type="entry name" value="AP2"/>
    <property type="match status" value="1"/>
</dbReference>
<feature type="region of interest" description="Disordered" evidence="7">
    <location>
        <begin position="115"/>
        <end position="148"/>
    </location>
</feature>
<evidence type="ECO:0000259" key="8">
    <source>
        <dbReference type="PROSITE" id="PS51032"/>
    </source>
</evidence>
<reference evidence="9 10" key="1">
    <citation type="journal article" date="2017" name="Mol. Plant">
        <title>The Genome of Medicinal Plant Macleaya cordata Provides New Insights into Benzylisoquinoline Alkaloids Metabolism.</title>
        <authorList>
            <person name="Liu X."/>
            <person name="Liu Y."/>
            <person name="Huang P."/>
            <person name="Ma Y."/>
            <person name="Qing Z."/>
            <person name="Tang Q."/>
            <person name="Cao H."/>
            <person name="Cheng P."/>
            <person name="Zheng Y."/>
            <person name="Yuan Z."/>
            <person name="Zhou Y."/>
            <person name="Liu J."/>
            <person name="Tang Z."/>
            <person name="Zhuo Y."/>
            <person name="Zhang Y."/>
            <person name="Yu L."/>
            <person name="Huang J."/>
            <person name="Yang P."/>
            <person name="Peng Q."/>
            <person name="Zhang J."/>
            <person name="Jiang W."/>
            <person name="Zhang Z."/>
            <person name="Lin K."/>
            <person name="Ro D.K."/>
            <person name="Chen X."/>
            <person name="Xiong X."/>
            <person name="Shang Y."/>
            <person name="Huang S."/>
            <person name="Zeng J."/>
        </authorList>
    </citation>
    <scope>NUCLEOTIDE SEQUENCE [LARGE SCALE GENOMIC DNA]</scope>
    <source>
        <strain evidence="10">cv. BLH2017</strain>
        <tissue evidence="9">Root</tissue>
    </source>
</reference>
<dbReference type="InterPro" id="IPR036955">
    <property type="entry name" value="AP2/ERF_dom_sf"/>
</dbReference>